<proteinExistence type="predicted"/>
<protein>
    <submittedName>
        <fullName evidence="1">General substrate transporter</fullName>
    </submittedName>
</protein>
<dbReference type="EMBL" id="MU118011">
    <property type="protein sequence ID" value="KAF9648582.1"/>
    <property type="molecule type" value="Genomic_DNA"/>
</dbReference>
<evidence type="ECO:0000313" key="2">
    <source>
        <dbReference type="Proteomes" id="UP000886501"/>
    </source>
</evidence>
<dbReference type="Proteomes" id="UP000886501">
    <property type="component" value="Unassembled WGS sequence"/>
</dbReference>
<gene>
    <name evidence="1" type="ORF">BDM02DRAFT_3096220</name>
</gene>
<name>A0ACB6ZG83_THEGA</name>
<keyword evidence="2" id="KW-1185">Reference proteome</keyword>
<evidence type="ECO:0000313" key="1">
    <source>
        <dbReference type="EMBL" id="KAF9648582.1"/>
    </source>
</evidence>
<organism evidence="1 2">
    <name type="scientific">Thelephora ganbajun</name>
    <name type="common">Ganba fungus</name>
    <dbReference type="NCBI Taxonomy" id="370292"/>
    <lineage>
        <taxon>Eukaryota</taxon>
        <taxon>Fungi</taxon>
        <taxon>Dikarya</taxon>
        <taxon>Basidiomycota</taxon>
        <taxon>Agaricomycotina</taxon>
        <taxon>Agaricomycetes</taxon>
        <taxon>Thelephorales</taxon>
        <taxon>Thelephoraceae</taxon>
        <taxon>Thelephora</taxon>
    </lineage>
</organism>
<reference evidence="1" key="2">
    <citation type="journal article" date="2020" name="Nat. Commun.">
        <title>Large-scale genome sequencing of mycorrhizal fungi provides insights into the early evolution of symbiotic traits.</title>
        <authorList>
            <person name="Miyauchi S."/>
            <person name="Kiss E."/>
            <person name="Kuo A."/>
            <person name="Drula E."/>
            <person name="Kohler A."/>
            <person name="Sanchez-Garcia M."/>
            <person name="Morin E."/>
            <person name="Andreopoulos B."/>
            <person name="Barry K.W."/>
            <person name="Bonito G."/>
            <person name="Buee M."/>
            <person name="Carver A."/>
            <person name="Chen C."/>
            <person name="Cichocki N."/>
            <person name="Clum A."/>
            <person name="Culley D."/>
            <person name="Crous P.W."/>
            <person name="Fauchery L."/>
            <person name="Girlanda M."/>
            <person name="Hayes R.D."/>
            <person name="Keri Z."/>
            <person name="LaButti K."/>
            <person name="Lipzen A."/>
            <person name="Lombard V."/>
            <person name="Magnuson J."/>
            <person name="Maillard F."/>
            <person name="Murat C."/>
            <person name="Nolan M."/>
            <person name="Ohm R.A."/>
            <person name="Pangilinan J."/>
            <person name="Pereira M.F."/>
            <person name="Perotto S."/>
            <person name="Peter M."/>
            <person name="Pfister S."/>
            <person name="Riley R."/>
            <person name="Sitrit Y."/>
            <person name="Stielow J.B."/>
            <person name="Szollosi G."/>
            <person name="Zifcakova L."/>
            <person name="Stursova M."/>
            <person name="Spatafora J.W."/>
            <person name="Tedersoo L."/>
            <person name="Vaario L.M."/>
            <person name="Yamada A."/>
            <person name="Yan M."/>
            <person name="Wang P."/>
            <person name="Xu J."/>
            <person name="Bruns T."/>
            <person name="Baldrian P."/>
            <person name="Vilgalys R."/>
            <person name="Dunand C."/>
            <person name="Henrissat B."/>
            <person name="Grigoriev I.V."/>
            <person name="Hibbett D."/>
            <person name="Nagy L.G."/>
            <person name="Martin F.M."/>
        </authorList>
    </citation>
    <scope>NUCLEOTIDE SEQUENCE</scope>
    <source>
        <strain evidence="1">P2</strain>
    </source>
</reference>
<comment type="caution">
    <text evidence="1">The sequence shown here is derived from an EMBL/GenBank/DDBJ whole genome shotgun (WGS) entry which is preliminary data.</text>
</comment>
<sequence>MSGGIQDETVSRLVARDTVPWYKKRNLTMLYLTMLPACLGVEMTSGYDSSMINGLQAVAGWQKYFNYPDGAILGVLSSAYSLGTIFSLPFVPFIADRLGRKMSIVFGSIIMVIGAILQTATQSIAMFIISCMLLGMGIPFAIVAASSLIGELSHPKERARLGSIFNASWHPGAVIAAGVTLGTFNRHDTWSWRIPSVLQLLPSAFQLIFIWWAPESPRWLVSKGRNEEALAILVKYHAEGDENSELAKAEFTMIEQTLEIEMVHVKRSRMEMVATSGMRKRILVASFLGLATQWSGNGLTSYYLSPILTSIGITDNHTKNIINLGLTCWGFVNATVFAFNSTKFPRRRIYLICTTSILFVFTGLTIASARFAITGGIAASRATIVMIFLYSPAYNIGFNALTYTFLVELFPYHARARGITIFQAWGRCAGFFNQFVNPIGLKSIAWKYYISYCVWIAVEVLFVFFFFPETHGKTLEELSFLYESDMAVEQRNRVAAKLGQNGAGNDNDSSDSKNPLVEHNV</sequence>
<reference evidence="1" key="1">
    <citation type="submission" date="2019-10" db="EMBL/GenBank/DDBJ databases">
        <authorList>
            <consortium name="DOE Joint Genome Institute"/>
            <person name="Kuo A."/>
            <person name="Miyauchi S."/>
            <person name="Kiss E."/>
            <person name="Drula E."/>
            <person name="Kohler A."/>
            <person name="Sanchez-Garcia M."/>
            <person name="Andreopoulos B."/>
            <person name="Barry K.W."/>
            <person name="Bonito G."/>
            <person name="Buee M."/>
            <person name="Carver A."/>
            <person name="Chen C."/>
            <person name="Cichocki N."/>
            <person name="Clum A."/>
            <person name="Culley D."/>
            <person name="Crous P.W."/>
            <person name="Fauchery L."/>
            <person name="Girlanda M."/>
            <person name="Hayes R."/>
            <person name="Keri Z."/>
            <person name="Labutti K."/>
            <person name="Lipzen A."/>
            <person name="Lombard V."/>
            <person name="Magnuson J."/>
            <person name="Maillard F."/>
            <person name="Morin E."/>
            <person name="Murat C."/>
            <person name="Nolan M."/>
            <person name="Ohm R."/>
            <person name="Pangilinan J."/>
            <person name="Pereira M."/>
            <person name="Perotto S."/>
            <person name="Peter M."/>
            <person name="Riley R."/>
            <person name="Sitrit Y."/>
            <person name="Stielow B."/>
            <person name="Szollosi G."/>
            <person name="Zifcakova L."/>
            <person name="Stursova M."/>
            <person name="Spatafora J.W."/>
            <person name="Tedersoo L."/>
            <person name="Vaario L.-M."/>
            <person name="Yamada A."/>
            <person name="Yan M."/>
            <person name="Wang P."/>
            <person name="Xu J."/>
            <person name="Bruns T."/>
            <person name="Baldrian P."/>
            <person name="Vilgalys R."/>
            <person name="Henrissat B."/>
            <person name="Grigoriev I.V."/>
            <person name="Hibbett D."/>
            <person name="Nagy L.G."/>
            <person name="Martin F.M."/>
        </authorList>
    </citation>
    <scope>NUCLEOTIDE SEQUENCE</scope>
    <source>
        <strain evidence="1">P2</strain>
    </source>
</reference>
<accession>A0ACB6ZG83</accession>